<organism evidence="8 9">
    <name type="scientific">Cohnella phaseoli</name>
    <dbReference type="NCBI Taxonomy" id="456490"/>
    <lineage>
        <taxon>Bacteria</taxon>
        <taxon>Bacillati</taxon>
        <taxon>Bacillota</taxon>
        <taxon>Bacilli</taxon>
        <taxon>Bacillales</taxon>
        <taxon>Paenibacillaceae</taxon>
        <taxon>Cohnella</taxon>
    </lineage>
</organism>
<dbReference type="GO" id="GO:0004656">
    <property type="term" value="F:procollagen-proline 4-dioxygenase activity"/>
    <property type="evidence" value="ECO:0007669"/>
    <property type="project" value="TreeGrafter"/>
</dbReference>
<keyword evidence="6" id="KW-0408">Iron</keyword>
<comment type="cofactor">
    <cofactor evidence="1">
        <name>L-ascorbate</name>
        <dbReference type="ChEBI" id="CHEBI:38290"/>
    </cofactor>
</comment>
<dbReference type="Pfam" id="PF13640">
    <property type="entry name" value="2OG-FeII_Oxy_3"/>
    <property type="match status" value="1"/>
</dbReference>
<dbReference type="PANTHER" id="PTHR10869:SF246">
    <property type="entry name" value="TRANSMEMBRANE PROLYL 4-HYDROXYLASE"/>
    <property type="match status" value="1"/>
</dbReference>
<keyword evidence="5" id="KW-0560">Oxidoreductase</keyword>
<keyword evidence="2" id="KW-0479">Metal-binding</keyword>
<dbReference type="GO" id="GO:0005506">
    <property type="term" value="F:iron ion binding"/>
    <property type="evidence" value="ECO:0007669"/>
    <property type="project" value="InterPro"/>
</dbReference>
<evidence type="ECO:0000256" key="4">
    <source>
        <dbReference type="ARBA" id="ARBA00022964"/>
    </source>
</evidence>
<feature type="domain" description="Fe2OG dioxygenase" evidence="7">
    <location>
        <begin position="163"/>
        <end position="270"/>
    </location>
</feature>
<protein>
    <submittedName>
        <fullName evidence="8">Prolyl 4-hydroxylase</fullName>
    </submittedName>
</protein>
<dbReference type="InterPro" id="IPR044862">
    <property type="entry name" value="Pro_4_hyd_alph_FE2OG_OXY"/>
</dbReference>
<dbReference type="SMART" id="SM00702">
    <property type="entry name" value="P4Hc"/>
    <property type="match status" value="1"/>
</dbReference>
<dbReference type="EMBL" id="QRDZ01000028">
    <property type="protein sequence ID" value="RED61915.1"/>
    <property type="molecule type" value="Genomic_DNA"/>
</dbReference>
<keyword evidence="9" id="KW-1185">Reference proteome</keyword>
<dbReference type="Gene3D" id="2.60.120.620">
    <property type="entry name" value="q2cbj1_9rhob like domain"/>
    <property type="match status" value="1"/>
</dbReference>
<evidence type="ECO:0000256" key="5">
    <source>
        <dbReference type="ARBA" id="ARBA00023002"/>
    </source>
</evidence>
<dbReference type="Proteomes" id="UP000256977">
    <property type="component" value="Unassembled WGS sequence"/>
</dbReference>
<dbReference type="AlphaFoldDB" id="A0A3D9IJM3"/>
<keyword evidence="3" id="KW-0847">Vitamin C</keyword>
<sequence length="276" mass="30761">MGQQKVLNGEWMQWISHNLGNGCTPDSVVEAMVEGGFEQAFAEAAVQLSEKATSSTFDYGTIHFAHIGHSIRTSDQKVRISARLDKPFIIVMDNVLTDEECDRLIALSRDKLERSRTVNPSTGEDMIVEERTSWGTFFQVNEDAFISRLDRRISEIMCRPAENGEGLQILNYQVGAEYKPHFDYFEGAELDNYLGSGGQRVSTLVLYLNDVGDGGETTFPEVGLSVAPRKGSAVYFEYGNELGQLDRLSLHGGAPVKAGEKWIATKWMRQRAYTSS</sequence>
<evidence type="ECO:0000313" key="8">
    <source>
        <dbReference type="EMBL" id="RED61915.1"/>
    </source>
</evidence>
<keyword evidence="4" id="KW-0223">Dioxygenase</keyword>
<dbReference type="InterPro" id="IPR005123">
    <property type="entry name" value="Oxoglu/Fe-dep_dioxygenase_dom"/>
</dbReference>
<evidence type="ECO:0000259" key="7">
    <source>
        <dbReference type="PROSITE" id="PS51471"/>
    </source>
</evidence>
<evidence type="ECO:0000256" key="1">
    <source>
        <dbReference type="ARBA" id="ARBA00001961"/>
    </source>
</evidence>
<dbReference type="GO" id="GO:0031418">
    <property type="term" value="F:L-ascorbic acid binding"/>
    <property type="evidence" value="ECO:0007669"/>
    <property type="project" value="UniProtKB-KW"/>
</dbReference>
<dbReference type="PANTHER" id="PTHR10869">
    <property type="entry name" value="PROLYL 4-HYDROXYLASE ALPHA SUBUNIT"/>
    <property type="match status" value="1"/>
</dbReference>
<evidence type="ECO:0000256" key="6">
    <source>
        <dbReference type="ARBA" id="ARBA00023004"/>
    </source>
</evidence>
<dbReference type="InterPro" id="IPR006620">
    <property type="entry name" value="Pro_4_hyd_alph"/>
</dbReference>
<dbReference type="RefSeq" id="WP_116063945.1">
    <property type="nucleotide sequence ID" value="NZ_QRDZ01000028.1"/>
</dbReference>
<evidence type="ECO:0000256" key="3">
    <source>
        <dbReference type="ARBA" id="ARBA00022896"/>
    </source>
</evidence>
<dbReference type="OrthoDB" id="269774at2"/>
<name>A0A3D9IJM3_9BACL</name>
<gene>
    <name evidence="8" type="ORF">DFP98_12823</name>
</gene>
<accession>A0A3D9IJM3</accession>
<reference evidence="8 9" key="1">
    <citation type="submission" date="2018-07" db="EMBL/GenBank/DDBJ databases">
        <title>Genomic Encyclopedia of Type Strains, Phase III (KMG-III): the genomes of soil and plant-associated and newly described type strains.</title>
        <authorList>
            <person name="Whitman W."/>
        </authorList>
    </citation>
    <scope>NUCLEOTIDE SEQUENCE [LARGE SCALE GENOMIC DNA]</scope>
    <source>
        <strain evidence="8 9">CECT 7287</strain>
    </source>
</reference>
<evidence type="ECO:0000256" key="2">
    <source>
        <dbReference type="ARBA" id="ARBA00022723"/>
    </source>
</evidence>
<comment type="caution">
    <text evidence="8">The sequence shown here is derived from an EMBL/GenBank/DDBJ whole genome shotgun (WGS) entry which is preliminary data.</text>
</comment>
<dbReference type="InterPro" id="IPR045054">
    <property type="entry name" value="P4HA-like"/>
</dbReference>
<evidence type="ECO:0000313" key="9">
    <source>
        <dbReference type="Proteomes" id="UP000256977"/>
    </source>
</evidence>
<proteinExistence type="predicted"/>
<dbReference type="PROSITE" id="PS51471">
    <property type="entry name" value="FE2OG_OXY"/>
    <property type="match status" value="1"/>
</dbReference>